<dbReference type="Proteomes" id="UP001519287">
    <property type="component" value="Unassembled WGS sequence"/>
</dbReference>
<protein>
    <recommendedName>
        <fullName evidence="3">Paeninodin family lasso peptide</fullName>
    </recommendedName>
</protein>
<comment type="caution">
    <text evidence="1">The sequence shown here is derived from an EMBL/GenBank/DDBJ whole genome shotgun (WGS) entry which is preliminary data.</text>
</comment>
<dbReference type="InterPro" id="IPR049825">
    <property type="entry name" value="Lasso_PadeA-like"/>
</dbReference>
<name>A0ABS4ITC5_9BACL</name>
<evidence type="ECO:0008006" key="3">
    <source>
        <dbReference type="Google" id="ProtNLM"/>
    </source>
</evidence>
<dbReference type="RefSeq" id="WP_245375399.1">
    <property type="nucleotide sequence ID" value="NZ_JAGGLB010000004.1"/>
</dbReference>
<organism evidence="1 2">
    <name type="scientific">Paenibacillus eucommiae</name>
    <dbReference type="NCBI Taxonomy" id="1355755"/>
    <lineage>
        <taxon>Bacteria</taxon>
        <taxon>Bacillati</taxon>
        <taxon>Bacillota</taxon>
        <taxon>Bacilli</taxon>
        <taxon>Bacillales</taxon>
        <taxon>Paenibacillaceae</taxon>
        <taxon>Paenibacillus</taxon>
    </lineage>
</organism>
<evidence type="ECO:0000313" key="2">
    <source>
        <dbReference type="Proteomes" id="UP001519287"/>
    </source>
</evidence>
<sequence length="48" mass="5598">MEKMMKKEWNVPALEVLDVNQTMLNVTTPTKLDATFHTDTPFEDLTWS</sequence>
<accession>A0ABS4ITC5</accession>
<gene>
    <name evidence="1" type="ORF">J2Z66_001983</name>
</gene>
<proteinExistence type="predicted"/>
<evidence type="ECO:0000313" key="1">
    <source>
        <dbReference type="EMBL" id="MBP1990385.1"/>
    </source>
</evidence>
<dbReference type="EMBL" id="JAGGLB010000004">
    <property type="protein sequence ID" value="MBP1990385.1"/>
    <property type="molecule type" value="Genomic_DNA"/>
</dbReference>
<reference evidence="1 2" key="1">
    <citation type="submission" date="2021-03" db="EMBL/GenBank/DDBJ databases">
        <title>Genomic Encyclopedia of Type Strains, Phase IV (KMG-IV): sequencing the most valuable type-strain genomes for metagenomic binning, comparative biology and taxonomic classification.</title>
        <authorList>
            <person name="Goeker M."/>
        </authorList>
    </citation>
    <scope>NUCLEOTIDE SEQUENCE [LARGE SCALE GENOMIC DNA]</scope>
    <source>
        <strain evidence="1 2">DSM 26048</strain>
    </source>
</reference>
<dbReference type="NCBIfam" id="NF033524">
    <property type="entry name" value="lasso_PadeA_fam"/>
    <property type="match status" value="1"/>
</dbReference>
<keyword evidence="2" id="KW-1185">Reference proteome</keyword>